<dbReference type="AlphaFoldDB" id="A0A486XKJ5"/>
<proteinExistence type="predicted"/>
<dbReference type="EMBL" id="CAAJGR010000078">
    <property type="protein sequence ID" value="VHO02983.1"/>
    <property type="molecule type" value="Genomic_DNA"/>
</dbReference>
<name>A0A486XKJ5_9GAMM</name>
<protein>
    <submittedName>
        <fullName evidence="1">Uncharacterized protein</fullName>
    </submittedName>
</protein>
<organism evidence="1">
    <name type="scientific">Rheinheimera sp. BAL341</name>
    <dbReference type="NCBI Taxonomy" id="1708203"/>
    <lineage>
        <taxon>Bacteria</taxon>
        <taxon>Pseudomonadati</taxon>
        <taxon>Pseudomonadota</taxon>
        <taxon>Gammaproteobacteria</taxon>
        <taxon>Chromatiales</taxon>
        <taxon>Chromatiaceae</taxon>
        <taxon>Rheinheimera</taxon>
    </lineage>
</organism>
<evidence type="ECO:0000313" key="1">
    <source>
        <dbReference type="EMBL" id="VHO02983.1"/>
    </source>
</evidence>
<sequence>MEDIRWQQRFQDFYDSAKCEAVLQSVAPEYLPMLSEWQLRLMQEIAEEKG</sequence>
<gene>
    <name evidence="1" type="ORF">BAL341_1144</name>
</gene>
<reference evidence="1" key="1">
    <citation type="submission" date="2019-04" db="EMBL/GenBank/DDBJ databases">
        <authorList>
            <person name="Brambilla D."/>
        </authorList>
    </citation>
    <scope>NUCLEOTIDE SEQUENCE</scope>
    <source>
        <strain evidence="1">BAL1</strain>
    </source>
</reference>
<accession>A0A486XKJ5</accession>